<evidence type="ECO:0000256" key="3">
    <source>
        <dbReference type="ARBA" id="ARBA00010720"/>
    </source>
</evidence>
<dbReference type="PANTHER" id="PTHR24121">
    <property type="entry name" value="NO MECHANORECEPTOR POTENTIAL C, ISOFORM D-RELATED"/>
    <property type="match status" value="1"/>
</dbReference>
<feature type="repeat" description="ANK" evidence="12">
    <location>
        <begin position="595"/>
        <end position="617"/>
    </location>
</feature>
<dbReference type="InterPro" id="IPR002110">
    <property type="entry name" value="Ankyrin_rpt"/>
</dbReference>
<dbReference type="Proteomes" id="UP000306102">
    <property type="component" value="Unassembled WGS sequence"/>
</dbReference>
<dbReference type="InterPro" id="IPR013041">
    <property type="entry name" value="Clathrin_app_Ig-like_sf"/>
</dbReference>
<dbReference type="GO" id="GO:0016192">
    <property type="term" value="P:vesicle-mediated transport"/>
    <property type="evidence" value="ECO:0007669"/>
    <property type="project" value="UniProtKB-KW"/>
</dbReference>
<evidence type="ECO:0000256" key="1">
    <source>
        <dbReference type="ARBA" id="ARBA00004255"/>
    </source>
</evidence>
<keyword evidence="12" id="KW-0040">ANK repeat</keyword>
<evidence type="ECO:0000256" key="9">
    <source>
        <dbReference type="ARBA" id="ARBA00023034"/>
    </source>
</evidence>
<keyword evidence="6" id="KW-0677">Repeat</keyword>
<keyword evidence="5" id="KW-0963">Cytoplasm</keyword>
<keyword evidence="11" id="KW-0968">Cytoplasmic vesicle</keyword>
<evidence type="ECO:0000256" key="7">
    <source>
        <dbReference type="ARBA" id="ARBA00022892"/>
    </source>
</evidence>
<evidence type="ECO:0000256" key="8">
    <source>
        <dbReference type="ARBA" id="ARBA00022927"/>
    </source>
</evidence>
<evidence type="ECO:0000313" key="15">
    <source>
        <dbReference type="Proteomes" id="UP000306102"/>
    </source>
</evidence>
<dbReference type="Gene3D" id="2.60.40.1480">
    <property type="entry name" value="Coatomer, gamma subunit, appendage domain"/>
    <property type="match status" value="1"/>
</dbReference>
<evidence type="ECO:0000256" key="4">
    <source>
        <dbReference type="ARBA" id="ARBA00022448"/>
    </source>
</evidence>
<comment type="caution">
    <text evidence="14">The sequence shown here is derived from an EMBL/GenBank/DDBJ whole genome shotgun (WGS) entry which is preliminary data.</text>
</comment>
<evidence type="ECO:0000256" key="10">
    <source>
        <dbReference type="ARBA" id="ARBA00023136"/>
    </source>
</evidence>
<dbReference type="SUPFAM" id="SSF48403">
    <property type="entry name" value="Ankyrin repeat"/>
    <property type="match status" value="1"/>
</dbReference>
<dbReference type="PANTHER" id="PTHR24121:SF22">
    <property type="entry name" value="PROTEIN ACCELERATED CELL DEATH 6-LIKE"/>
    <property type="match status" value="1"/>
</dbReference>
<evidence type="ECO:0000256" key="2">
    <source>
        <dbReference type="ARBA" id="ARBA00004347"/>
    </source>
</evidence>
<proteinExistence type="inferred from homology"/>
<protein>
    <recommendedName>
        <fullName evidence="13">FAS1 domain-containing protein</fullName>
    </recommendedName>
</protein>
<dbReference type="Pfam" id="PF08752">
    <property type="entry name" value="COP-gamma_platf"/>
    <property type="match status" value="1"/>
</dbReference>
<accession>A0A4V3WJK7</accession>
<feature type="domain" description="FAS1" evidence="13">
    <location>
        <begin position="24"/>
        <end position="121"/>
    </location>
</feature>
<dbReference type="SUPFAM" id="SSF49348">
    <property type="entry name" value="Clathrin adaptor appendage domain"/>
    <property type="match status" value="1"/>
</dbReference>
<evidence type="ECO:0000259" key="13">
    <source>
        <dbReference type="SMART" id="SM00554"/>
    </source>
</evidence>
<dbReference type="Pfam" id="PF00023">
    <property type="entry name" value="Ank"/>
    <property type="match status" value="1"/>
</dbReference>
<dbReference type="EMBL" id="SDRB02012595">
    <property type="protein sequence ID" value="THF97256.1"/>
    <property type="molecule type" value="Genomic_DNA"/>
</dbReference>
<dbReference type="InterPro" id="IPR000782">
    <property type="entry name" value="FAS1_domain"/>
</dbReference>
<keyword evidence="15" id="KW-1185">Reference proteome</keyword>
<dbReference type="PROSITE" id="PS50088">
    <property type="entry name" value="ANK_REPEAT"/>
    <property type="match status" value="4"/>
</dbReference>
<dbReference type="InterPro" id="IPR036770">
    <property type="entry name" value="Ankyrin_rpt-contain_sf"/>
</dbReference>
<comment type="similarity">
    <text evidence="3">Belongs to the COPG family.</text>
</comment>
<evidence type="ECO:0000256" key="5">
    <source>
        <dbReference type="ARBA" id="ARBA00022490"/>
    </source>
</evidence>
<feature type="repeat" description="ANK" evidence="12">
    <location>
        <begin position="411"/>
        <end position="443"/>
    </location>
</feature>
<dbReference type="GO" id="GO:0006886">
    <property type="term" value="P:intracellular protein transport"/>
    <property type="evidence" value="ECO:0007669"/>
    <property type="project" value="InterPro"/>
</dbReference>
<dbReference type="SMART" id="SM00248">
    <property type="entry name" value="ANK"/>
    <property type="match status" value="7"/>
</dbReference>
<evidence type="ECO:0000256" key="6">
    <source>
        <dbReference type="ARBA" id="ARBA00022737"/>
    </source>
</evidence>
<dbReference type="GO" id="GO:0005198">
    <property type="term" value="F:structural molecule activity"/>
    <property type="evidence" value="ECO:0007669"/>
    <property type="project" value="InterPro"/>
</dbReference>
<name>A0A4V3WJK7_CAMSN</name>
<keyword evidence="7" id="KW-0931">ER-Golgi transport</keyword>
<dbReference type="GO" id="GO:0030126">
    <property type="term" value="C:COPI vesicle coat"/>
    <property type="evidence" value="ECO:0007669"/>
    <property type="project" value="InterPro"/>
</dbReference>
<dbReference type="SMART" id="SM00554">
    <property type="entry name" value="FAS1"/>
    <property type="match status" value="1"/>
</dbReference>
<feature type="repeat" description="ANK" evidence="12">
    <location>
        <begin position="561"/>
        <end position="593"/>
    </location>
</feature>
<dbReference type="GO" id="GO:0000139">
    <property type="term" value="C:Golgi membrane"/>
    <property type="evidence" value="ECO:0007669"/>
    <property type="project" value="UniProtKB-SubCell"/>
</dbReference>
<evidence type="ECO:0000313" key="14">
    <source>
        <dbReference type="EMBL" id="THF97256.1"/>
    </source>
</evidence>
<organism evidence="14 15">
    <name type="scientific">Camellia sinensis var. sinensis</name>
    <name type="common">China tea</name>
    <dbReference type="NCBI Taxonomy" id="542762"/>
    <lineage>
        <taxon>Eukaryota</taxon>
        <taxon>Viridiplantae</taxon>
        <taxon>Streptophyta</taxon>
        <taxon>Embryophyta</taxon>
        <taxon>Tracheophyta</taxon>
        <taxon>Spermatophyta</taxon>
        <taxon>Magnoliopsida</taxon>
        <taxon>eudicotyledons</taxon>
        <taxon>Gunneridae</taxon>
        <taxon>Pentapetalae</taxon>
        <taxon>asterids</taxon>
        <taxon>Ericales</taxon>
        <taxon>Theaceae</taxon>
        <taxon>Camellia</taxon>
    </lineage>
</organism>
<sequence>MSLILEQTLHTLIPFEVTHNTTITIFCTLDKGFLSSKFPHPPFTILRYHIVLLKLDGEALHSSLLYESKVDTLLPHHPLVITTTPYHSDGASIDGVKVTDCEIYNDGCVIVHGVEDFFDPAFQAFLYLCKDGASHHPHTYMQAFDGALCTLHERIGMRCHEGPFIFASDRIIWSTGSRVYKRFTLPSSVIMVLLIKSGAGVQQCLSFKDAEACWCHMGDMSEASLCVLQSDSLTIYKTTGAAPTAPTSTVDAYEKLLSSIPEFSSFGKLFKSSAPVELTEAETEYAVNAVQHIFDRHVVFQYNCTNSIPEQLLENVTVVVDASDTEKFTEVSTRPLRSLPYDSPGQTFVVFEKPEDILHFKQLLNENPSLLLKLTPHENTPLHIATQFGHKNIVAEIYNRQQFLLAQPNLDGDTPLHVAARAGRISIVSFLVNELLSLSYGDIENRGNRETEILRMRNKWGNTVLHEAVRNHNLRVAEFLIKVDPELACFENNTGESPLYLAARDGMLEIVKRILMAACYSAYGGSDGQTALHATIVEGNFDAMEALVRAKPELIKEADHHGRTPLYYAASMGDHRTVQRLLQLHTDIVYMSDQDGLSPLHVAAYRGHTNIIQEIIQCCPDSGELLDLRGQNRKENGLQVPSTIIHLVDKEQSVELACGELTIVRLLQGGNAVAVLVRIDDEIQWPLAKDKANVKLDESHYFFTLRVPLSPLIVSIIASHHCDPSHAHLEPNVELD</sequence>
<dbReference type="InterPro" id="IPR013040">
    <property type="entry name" value="Coatomer_gsu_app_Ig-like_dom"/>
</dbReference>
<gene>
    <name evidence="14" type="ORF">TEA_008084</name>
</gene>
<evidence type="ECO:0000256" key="12">
    <source>
        <dbReference type="PROSITE-ProRule" id="PRU00023"/>
    </source>
</evidence>
<dbReference type="AlphaFoldDB" id="A0A4V3WJK7"/>
<evidence type="ECO:0000256" key="11">
    <source>
        <dbReference type="ARBA" id="ARBA00023329"/>
    </source>
</evidence>
<dbReference type="InterPro" id="IPR037067">
    <property type="entry name" value="Coatomer_gsu_app_sf"/>
</dbReference>
<keyword evidence="8" id="KW-0653">Protein transport</keyword>
<dbReference type="Pfam" id="PF12796">
    <property type="entry name" value="Ank_2"/>
    <property type="match status" value="3"/>
</dbReference>
<comment type="subcellular location">
    <subcellularLocation>
        <location evidence="2">Cytoplasmic vesicle</location>
        <location evidence="2">COPI-coated vesicle membrane</location>
        <topology evidence="2">Peripheral membrane protein</topology>
        <orientation evidence="2">Cytoplasmic side</orientation>
    </subcellularLocation>
    <subcellularLocation>
        <location evidence="1">Golgi apparatus membrane</location>
        <topology evidence="1">Peripheral membrane protein</topology>
        <orientation evidence="1">Cytoplasmic side</orientation>
    </subcellularLocation>
</comment>
<feature type="repeat" description="ANK" evidence="12">
    <location>
        <begin position="494"/>
        <end position="515"/>
    </location>
</feature>
<keyword evidence="9" id="KW-0333">Golgi apparatus</keyword>
<keyword evidence="10" id="KW-0472">Membrane</keyword>
<dbReference type="PROSITE" id="PS50297">
    <property type="entry name" value="ANK_REP_REGION"/>
    <property type="match status" value="4"/>
</dbReference>
<keyword evidence="4" id="KW-0813">Transport</keyword>
<dbReference type="FunFam" id="2.60.40.1480:FF:000001">
    <property type="entry name" value="Coatomer subunit gamma"/>
    <property type="match status" value="1"/>
</dbReference>
<dbReference type="STRING" id="542762.A0A4V3WJK7"/>
<dbReference type="Gene3D" id="1.25.40.20">
    <property type="entry name" value="Ankyrin repeat-containing domain"/>
    <property type="match status" value="2"/>
</dbReference>
<reference evidence="14 15" key="1">
    <citation type="journal article" date="2018" name="Proc. Natl. Acad. Sci. U.S.A.">
        <title>Draft genome sequence of Camellia sinensis var. sinensis provides insights into the evolution of the tea genome and tea quality.</title>
        <authorList>
            <person name="Wei C."/>
            <person name="Yang H."/>
            <person name="Wang S."/>
            <person name="Zhao J."/>
            <person name="Liu C."/>
            <person name="Gao L."/>
            <person name="Xia E."/>
            <person name="Lu Y."/>
            <person name="Tai Y."/>
            <person name="She G."/>
            <person name="Sun J."/>
            <person name="Cao H."/>
            <person name="Tong W."/>
            <person name="Gao Q."/>
            <person name="Li Y."/>
            <person name="Deng W."/>
            <person name="Jiang X."/>
            <person name="Wang W."/>
            <person name="Chen Q."/>
            <person name="Zhang S."/>
            <person name="Li H."/>
            <person name="Wu J."/>
            <person name="Wang P."/>
            <person name="Li P."/>
            <person name="Shi C."/>
            <person name="Zheng F."/>
            <person name="Jian J."/>
            <person name="Huang B."/>
            <person name="Shan D."/>
            <person name="Shi M."/>
            <person name="Fang C."/>
            <person name="Yue Y."/>
            <person name="Li F."/>
            <person name="Li D."/>
            <person name="Wei S."/>
            <person name="Han B."/>
            <person name="Jiang C."/>
            <person name="Yin Y."/>
            <person name="Xia T."/>
            <person name="Zhang Z."/>
            <person name="Bennetzen J.L."/>
            <person name="Zhao S."/>
            <person name="Wan X."/>
        </authorList>
    </citation>
    <scope>NUCLEOTIDE SEQUENCE [LARGE SCALE GENOMIC DNA]</scope>
    <source>
        <strain evidence="15">cv. Shuchazao</strain>
        <tissue evidence="14">Leaf</tissue>
    </source>
</reference>